<sequence>MNFTRKIENFTCNHCGHLVKGNGYTNHCPICLWSQHVDIDPGDRLAVCKGMMEPVGLKQGSGSYDIFHKCMLCGKTISNKTSKDDNFDEIVSLSKKGL</sequence>
<dbReference type="STRING" id="1802306.A3C72_00115"/>
<gene>
    <name evidence="2" type="ORF">A3C72_00115</name>
</gene>
<evidence type="ECO:0000259" key="1">
    <source>
        <dbReference type="Pfam" id="PF12647"/>
    </source>
</evidence>
<evidence type="ECO:0000313" key="3">
    <source>
        <dbReference type="Proteomes" id="UP000177130"/>
    </source>
</evidence>
<protein>
    <recommendedName>
        <fullName evidence="1">RNHCP domain-containing protein</fullName>
    </recommendedName>
</protein>
<proteinExistence type="predicted"/>
<name>A0A1G2MJ73_9BACT</name>
<organism evidence="2 3">
    <name type="scientific">Candidatus Taylorbacteria bacterium RIFCSPHIGHO2_02_FULL_43_32b</name>
    <dbReference type="NCBI Taxonomy" id="1802306"/>
    <lineage>
        <taxon>Bacteria</taxon>
        <taxon>Candidatus Tayloriibacteriota</taxon>
    </lineage>
</organism>
<evidence type="ECO:0000313" key="2">
    <source>
        <dbReference type="EMBL" id="OHA23209.1"/>
    </source>
</evidence>
<dbReference type="Pfam" id="PF12647">
    <property type="entry name" value="RNHCP"/>
    <property type="match status" value="1"/>
</dbReference>
<dbReference type="AlphaFoldDB" id="A0A1G2MJ73"/>
<comment type="caution">
    <text evidence="2">The sequence shown here is derived from an EMBL/GenBank/DDBJ whole genome shotgun (WGS) entry which is preliminary data.</text>
</comment>
<dbReference type="Proteomes" id="UP000177130">
    <property type="component" value="Unassembled WGS sequence"/>
</dbReference>
<dbReference type="EMBL" id="MHRK01000041">
    <property type="protein sequence ID" value="OHA23209.1"/>
    <property type="molecule type" value="Genomic_DNA"/>
</dbReference>
<dbReference type="InterPro" id="IPR024439">
    <property type="entry name" value="RNHCP"/>
</dbReference>
<accession>A0A1G2MJ73</accession>
<dbReference type="SUPFAM" id="SSF57802">
    <property type="entry name" value="Rubredoxin-like"/>
    <property type="match status" value="1"/>
</dbReference>
<feature type="domain" description="RNHCP" evidence="1">
    <location>
        <begin position="8"/>
        <end position="89"/>
    </location>
</feature>
<reference evidence="2 3" key="1">
    <citation type="journal article" date="2016" name="Nat. Commun.">
        <title>Thousands of microbial genomes shed light on interconnected biogeochemical processes in an aquifer system.</title>
        <authorList>
            <person name="Anantharaman K."/>
            <person name="Brown C.T."/>
            <person name="Hug L.A."/>
            <person name="Sharon I."/>
            <person name="Castelle C.J."/>
            <person name="Probst A.J."/>
            <person name="Thomas B.C."/>
            <person name="Singh A."/>
            <person name="Wilkins M.J."/>
            <person name="Karaoz U."/>
            <person name="Brodie E.L."/>
            <person name="Williams K.H."/>
            <person name="Hubbard S.S."/>
            <person name="Banfield J.F."/>
        </authorList>
    </citation>
    <scope>NUCLEOTIDE SEQUENCE [LARGE SCALE GENOMIC DNA]</scope>
</reference>